<organism evidence="1 2">
    <name type="scientific">Thermoflavimicrobium dichotomicum</name>
    <dbReference type="NCBI Taxonomy" id="46223"/>
    <lineage>
        <taxon>Bacteria</taxon>
        <taxon>Bacillati</taxon>
        <taxon>Bacillota</taxon>
        <taxon>Bacilli</taxon>
        <taxon>Bacillales</taxon>
        <taxon>Thermoactinomycetaceae</taxon>
        <taxon>Thermoflavimicrobium</taxon>
    </lineage>
</organism>
<dbReference type="InterPro" id="IPR036249">
    <property type="entry name" value="Thioredoxin-like_sf"/>
</dbReference>
<dbReference type="EMBL" id="FORR01000003">
    <property type="protein sequence ID" value="SFI97281.1"/>
    <property type="molecule type" value="Genomic_DNA"/>
</dbReference>
<dbReference type="Proteomes" id="UP000199545">
    <property type="component" value="Unassembled WGS sequence"/>
</dbReference>
<reference evidence="1 2" key="1">
    <citation type="submission" date="2016-10" db="EMBL/GenBank/DDBJ databases">
        <authorList>
            <person name="de Groot N.N."/>
        </authorList>
    </citation>
    <scope>NUCLEOTIDE SEQUENCE [LARGE SCALE GENOMIC DNA]</scope>
    <source>
        <strain evidence="1 2">DSM 44778</strain>
    </source>
</reference>
<dbReference type="NCBIfam" id="TIGR04019">
    <property type="entry name" value="B_thiol_YtxJ"/>
    <property type="match status" value="1"/>
</dbReference>
<accession>A0A1I3MK36</accession>
<evidence type="ECO:0000313" key="2">
    <source>
        <dbReference type="Proteomes" id="UP000199545"/>
    </source>
</evidence>
<protein>
    <submittedName>
        <fullName evidence="1">Bacillithiol system protein YtxJ</fullName>
    </submittedName>
</protein>
<dbReference type="OrthoDB" id="677051at2"/>
<dbReference type="InterPro" id="IPR022551">
    <property type="entry name" value="BrxC"/>
</dbReference>
<proteinExistence type="predicted"/>
<keyword evidence="2" id="KW-1185">Reference proteome</keyword>
<dbReference type="SUPFAM" id="SSF52833">
    <property type="entry name" value="Thioredoxin-like"/>
    <property type="match status" value="1"/>
</dbReference>
<dbReference type="Pfam" id="PF11009">
    <property type="entry name" value="BrxC"/>
    <property type="match status" value="1"/>
</dbReference>
<sequence>METFALITDLEALEQLMVHSKEQPVLIFKHSTACPVSAQAYRELKEFSEWIDLDELTIRVVHVIENRPVSNEIADRFGIKHESPQAFLIKDEQVYWHASHFHITKYALLSAYNQIRP</sequence>
<dbReference type="AlphaFoldDB" id="A0A1I3MK36"/>
<dbReference type="Gene3D" id="3.40.30.10">
    <property type="entry name" value="Glutaredoxin"/>
    <property type="match status" value="1"/>
</dbReference>
<gene>
    <name evidence="1" type="ORF">SAMN05421852_10399</name>
</gene>
<evidence type="ECO:0000313" key="1">
    <source>
        <dbReference type="EMBL" id="SFI97281.1"/>
    </source>
</evidence>
<name>A0A1I3MK36_9BACL</name>
<dbReference type="STRING" id="46223.SAMN05421852_10399"/>